<gene>
    <name evidence="9" type="ORF">NK125_01600</name>
</gene>
<dbReference type="InterPro" id="IPR012338">
    <property type="entry name" value="Beta-lactam/transpept-like"/>
</dbReference>
<comment type="caution">
    <text evidence="9">The sequence shown here is derived from an EMBL/GenBank/DDBJ whole genome shotgun (WGS) entry which is preliminary data.</text>
</comment>
<comment type="similarity">
    <text evidence="1 6">Belongs to the class-D beta-lactamase family.</text>
</comment>
<dbReference type="SUPFAM" id="SSF56519">
    <property type="entry name" value="Penicillin binding protein dimerisation domain"/>
    <property type="match status" value="1"/>
</dbReference>
<keyword evidence="10" id="KW-1185">Reference proteome</keyword>
<protein>
    <recommendedName>
        <fullName evidence="2 6">Beta-lactamase</fullName>
        <ecNumber evidence="2 6">3.5.2.6</ecNumber>
    </recommendedName>
</protein>
<evidence type="ECO:0000256" key="6">
    <source>
        <dbReference type="RuleBase" id="RU361140"/>
    </source>
</evidence>
<evidence type="ECO:0000259" key="7">
    <source>
        <dbReference type="Pfam" id="PF00905"/>
    </source>
</evidence>
<evidence type="ECO:0000259" key="8">
    <source>
        <dbReference type="Pfam" id="PF21922"/>
    </source>
</evidence>
<dbReference type="PANTHER" id="PTHR30627:SF24">
    <property type="entry name" value="PENICILLIN-BINDING PROTEIN 4B"/>
    <property type="match status" value="1"/>
</dbReference>
<dbReference type="Gene3D" id="3.90.1310.10">
    <property type="entry name" value="Penicillin-binding protein 2a (Domain 2)"/>
    <property type="match status" value="1"/>
</dbReference>
<dbReference type="SUPFAM" id="SSF56601">
    <property type="entry name" value="beta-lactamase/transpeptidase-like"/>
    <property type="match status" value="1"/>
</dbReference>
<keyword evidence="3" id="KW-0732">Signal</keyword>
<dbReference type="InterPro" id="IPR054120">
    <property type="entry name" value="PBPA_dimer"/>
</dbReference>
<dbReference type="InterPro" id="IPR002137">
    <property type="entry name" value="Beta-lactam_class-D_AS"/>
</dbReference>
<organism evidence="9 10">
    <name type="scientific">Aequitasia blattaphilus</name>
    <dbReference type="NCBI Taxonomy" id="2949332"/>
    <lineage>
        <taxon>Bacteria</taxon>
        <taxon>Bacillati</taxon>
        <taxon>Bacillota</taxon>
        <taxon>Clostridia</taxon>
        <taxon>Lachnospirales</taxon>
        <taxon>Lachnospiraceae</taxon>
        <taxon>Aequitasia</taxon>
    </lineage>
</organism>
<evidence type="ECO:0000256" key="5">
    <source>
        <dbReference type="ARBA" id="ARBA00023251"/>
    </source>
</evidence>
<evidence type="ECO:0000256" key="3">
    <source>
        <dbReference type="ARBA" id="ARBA00022729"/>
    </source>
</evidence>
<dbReference type="InterPro" id="IPR050515">
    <property type="entry name" value="Beta-lactam/transpept"/>
</dbReference>
<feature type="domain" description="Penicillin-binding protein transpeptidase" evidence="7">
    <location>
        <begin position="133"/>
        <end position="440"/>
    </location>
</feature>
<name>A0ABT1E9C0_9FIRM</name>
<proteinExistence type="inferred from homology"/>
<dbReference type="Pfam" id="PF00905">
    <property type="entry name" value="Transpeptidase"/>
    <property type="match status" value="1"/>
</dbReference>
<evidence type="ECO:0000256" key="2">
    <source>
        <dbReference type="ARBA" id="ARBA00012865"/>
    </source>
</evidence>
<dbReference type="InterPro" id="IPR001460">
    <property type="entry name" value="PCN-bd_Tpept"/>
</dbReference>
<keyword evidence="4 6" id="KW-0378">Hydrolase</keyword>
<evidence type="ECO:0000313" key="9">
    <source>
        <dbReference type="EMBL" id="MCP1101107.1"/>
    </source>
</evidence>
<keyword evidence="5 6" id="KW-0046">Antibiotic resistance</keyword>
<dbReference type="EMBL" id="JAMZFW010000002">
    <property type="protein sequence ID" value="MCP1101107.1"/>
    <property type="molecule type" value="Genomic_DNA"/>
</dbReference>
<dbReference type="EC" id="3.5.2.6" evidence="2 6"/>
<dbReference type="Proteomes" id="UP001523566">
    <property type="component" value="Unassembled WGS sequence"/>
</dbReference>
<dbReference type="PANTHER" id="PTHR30627">
    <property type="entry name" value="PEPTIDOGLYCAN D,D-TRANSPEPTIDASE"/>
    <property type="match status" value="1"/>
</dbReference>
<dbReference type="Pfam" id="PF21922">
    <property type="entry name" value="PBP_dimer_2"/>
    <property type="match status" value="1"/>
</dbReference>
<comment type="catalytic activity">
    <reaction evidence="6">
        <text>a beta-lactam + H2O = a substituted beta-amino acid</text>
        <dbReference type="Rhea" id="RHEA:20401"/>
        <dbReference type="ChEBI" id="CHEBI:15377"/>
        <dbReference type="ChEBI" id="CHEBI:35627"/>
        <dbReference type="ChEBI" id="CHEBI:140347"/>
        <dbReference type="EC" id="3.5.2.6"/>
    </reaction>
</comment>
<sequence length="443" mass="48240">MGYIVYFNLFRAEDILSSAYNERQDMYAKDVVRGAILDRDQNVLAETIVNEDGSETRSYPFSDLYAHVVGYSSHGKSGLEAKTNIELLTSNESFLTKIKRDFQDEKNLGDSVVTTLDSNLQQTAFDALGDRRGAVVVIEPSTGKILAMVSKPSFDPNQVDALWQELNTRDDSVLLNRANQGQYAPGSTFKLVTALEYMRENPDYPNYYYECSGAIDHYDLSIACYGHTAHGTVDLGDSIAYSCNTSFCNIGLGLDIGAYENTAEEVLFGKTLPGELKSAKSSFGLTKDASDGDKMMTAMGQGKIQTSPYHMALIAAAIANGGELMTPYLTDYILNSSGSEIEKNMPKSYGALMSVDEAAVLKEYMTRVINYGTATSLGYRSYSVAGKTGTAEYSTDSEKNHSWFIGFTNVDNPDIAISVLIESAEGTGAATDVAGAVFDAYYN</sequence>
<feature type="domain" description="Penicillin binding protein A dimerisation" evidence="8">
    <location>
        <begin position="33"/>
        <end position="112"/>
    </location>
</feature>
<evidence type="ECO:0000313" key="10">
    <source>
        <dbReference type="Proteomes" id="UP001523566"/>
    </source>
</evidence>
<reference evidence="9 10" key="1">
    <citation type="journal article" date="2022" name="Genome Biol. Evol.">
        <title>Host diet, physiology and behaviors set the stage for Lachnospiraceae cladogenesis.</title>
        <authorList>
            <person name="Vera-Ponce De Leon A."/>
            <person name="Schneider M."/>
            <person name="Jahnes B.C."/>
            <person name="Sadowski V."/>
            <person name="Camuy-Velez L.A."/>
            <person name="Duan J."/>
            <person name="Sabree Z.L."/>
        </authorList>
    </citation>
    <scope>NUCLEOTIDE SEQUENCE [LARGE SCALE GENOMIC DNA]</scope>
    <source>
        <strain evidence="9 10">PAL113</strain>
    </source>
</reference>
<evidence type="ECO:0000256" key="4">
    <source>
        <dbReference type="ARBA" id="ARBA00022801"/>
    </source>
</evidence>
<dbReference type="RefSeq" id="WP_262065095.1">
    <property type="nucleotide sequence ID" value="NZ_JAMXOD010000002.1"/>
</dbReference>
<dbReference type="PROSITE" id="PS00337">
    <property type="entry name" value="BETA_LACTAMASE_D"/>
    <property type="match status" value="1"/>
</dbReference>
<dbReference type="Gene3D" id="3.40.710.10">
    <property type="entry name" value="DD-peptidase/beta-lactamase superfamily"/>
    <property type="match status" value="1"/>
</dbReference>
<evidence type="ECO:0000256" key="1">
    <source>
        <dbReference type="ARBA" id="ARBA00007898"/>
    </source>
</evidence>
<dbReference type="InterPro" id="IPR036138">
    <property type="entry name" value="PBP_dimer_sf"/>
</dbReference>
<accession>A0ABT1E9C0</accession>